<dbReference type="AlphaFoldDB" id="A0A6I8LGK9"/>
<dbReference type="GO" id="GO:0003677">
    <property type="term" value="F:DNA binding"/>
    <property type="evidence" value="ECO:0007669"/>
    <property type="project" value="UniProtKB-KW"/>
</dbReference>
<name>A0A6I8LGK9_9PSEU</name>
<evidence type="ECO:0000259" key="1">
    <source>
        <dbReference type="SMART" id="SM00530"/>
    </source>
</evidence>
<dbReference type="RefSeq" id="WP_196425149.1">
    <property type="nucleotide sequence ID" value="NZ_CABVGP010000001.1"/>
</dbReference>
<accession>A0A6I8LGK9</accession>
<keyword evidence="3" id="KW-1185">Reference proteome</keyword>
<dbReference type="Proteomes" id="UP000399805">
    <property type="component" value="Unassembled WGS sequence"/>
</dbReference>
<dbReference type="Pfam" id="PF19054">
    <property type="entry name" value="DUF5753"/>
    <property type="match status" value="1"/>
</dbReference>
<dbReference type="InterPro" id="IPR001387">
    <property type="entry name" value="Cro/C1-type_HTH"/>
</dbReference>
<dbReference type="SUPFAM" id="SSF47413">
    <property type="entry name" value="lambda repressor-like DNA-binding domains"/>
    <property type="match status" value="1"/>
</dbReference>
<dbReference type="InterPro" id="IPR043917">
    <property type="entry name" value="DUF5753"/>
</dbReference>
<dbReference type="EMBL" id="CABVGP010000001">
    <property type="protein sequence ID" value="VVJ15418.1"/>
    <property type="molecule type" value="Genomic_DNA"/>
</dbReference>
<evidence type="ECO:0000313" key="3">
    <source>
        <dbReference type="Proteomes" id="UP000399805"/>
    </source>
</evidence>
<feature type="domain" description="HTH cro/C1-type" evidence="1">
    <location>
        <begin position="11"/>
        <end position="66"/>
    </location>
</feature>
<gene>
    <name evidence="2" type="ORF">AA23TX_00439</name>
</gene>
<keyword evidence="2" id="KW-0238">DNA-binding</keyword>
<dbReference type="SMART" id="SM00530">
    <property type="entry name" value="HTH_XRE"/>
    <property type="match status" value="1"/>
</dbReference>
<reference evidence="2 3" key="1">
    <citation type="submission" date="2019-09" db="EMBL/GenBank/DDBJ databases">
        <authorList>
            <person name="Leyn A S."/>
        </authorList>
    </citation>
    <scope>NUCLEOTIDE SEQUENCE [LARGE SCALE GENOMIC DNA]</scope>
    <source>
        <strain evidence="2">AA231_1</strain>
    </source>
</reference>
<evidence type="ECO:0000313" key="2">
    <source>
        <dbReference type="EMBL" id="VVJ15418.1"/>
    </source>
</evidence>
<protein>
    <submittedName>
        <fullName evidence="2">DNA-binding protein</fullName>
    </submittedName>
</protein>
<dbReference type="InterPro" id="IPR010982">
    <property type="entry name" value="Lambda_DNA-bd_dom_sf"/>
</dbReference>
<organism evidence="2 3">
    <name type="scientific">Amycolatopsis camponoti</name>
    <dbReference type="NCBI Taxonomy" id="2606593"/>
    <lineage>
        <taxon>Bacteria</taxon>
        <taxon>Bacillati</taxon>
        <taxon>Actinomycetota</taxon>
        <taxon>Actinomycetes</taxon>
        <taxon>Pseudonocardiales</taxon>
        <taxon>Pseudonocardiaceae</taxon>
        <taxon>Amycolatopsis</taxon>
    </lineage>
</organism>
<sequence>MNIRSRQLGERLLQRMAEKHWGVREMSRKLEMSAQWVSSVTRGLTRPDPARLARFLTTLEIRGAEYRELMAMADEMRKPGLLERSEILQTLISHEEHATTISAFQSSVVPGLLQTGDYARNLAIEMGAPAEPDRVDEHVFARLSRQSVLARPLVRFRFFLHEFVLRLPVGGAGVMDGQLRQLARISLQPNAAIRIVPASLGGHPASAGRFLLLESDSFKPVVCIEGEATSMYLEEPHEINAYRRVLSGLDSRALGEEDSREFIASLLSRLR</sequence>
<proteinExistence type="predicted"/>